<evidence type="ECO:0000313" key="3">
    <source>
        <dbReference type="Proteomes" id="UP001212997"/>
    </source>
</evidence>
<name>A0AAD5Y907_9APHY</name>
<organism evidence="2 3">
    <name type="scientific">Meripilus lineatus</name>
    <dbReference type="NCBI Taxonomy" id="2056292"/>
    <lineage>
        <taxon>Eukaryota</taxon>
        <taxon>Fungi</taxon>
        <taxon>Dikarya</taxon>
        <taxon>Basidiomycota</taxon>
        <taxon>Agaricomycotina</taxon>
        <taxon>Agaricomycetes</taxon>
        <taxon>Polyporales</taxon>
        <taxon>Meripilaceae</taxon>
        <taxon>Meripilus</taxon>
    </lineage>
</organism>
<reference evidence="2" key="1">
    <citation type="submission" date="2022-07" db="EMBL/GenBank/DDBJ databases">
        <title>Genome Sequence of Physisporinus lineatus.</title>
        <authorList>
            <person name="Buettner E."/>
        </authorList>
    </citation>
    <scope>NUCLEOTIDE SEQUENCE</scope>
    <source>
        <strain evidence="2">VT162</strain>
    </source>
</reference>
<gene>
    <name evidence="2" type="ORF">NLI96_g10761</name>
</gene>
<dbReference type="EMBL" id="JANAWD010000642">
    <property type="protein sequence ID" value="KAJ3477007.1"/>
    <property type="molecule type" value="Genomic_DNA"/>
</dbReference>
<keyword evidence="3" id="KW-1185">Reference proteome</keyword>
<comment type="caution">
    <text evidence="2">The sequence shown here is derived from an EMBL/GenBank/DDBJ whole genome shotgun (WGS) entry which is preliminary data.</text>
</comment>
<evidence type="ECO:0000256" key="1">
    <source>
        <dbReference type="SAM" id="MobiDB-lite"/>
    </source>
</evidence>
<evidence type="ECO:0000313" key="2">
    <source>
        <dbReference type="EMBL" id="KAJ3477007.1"/>
    </source>
</evidence>
<proteinExistence type="predicted"/>
<dbReference type="Proteomes" id="UP001212997">
    <property type="component" value="Unassembled WGS sequence"/>
</dbReference>
<dbReference type="Gene3D" id="3.40.220.10">
    <property type="entry name" value="Leucine Aminopeptidase, subunit E, domain 1"/>
    <property type="match status" value="1"/>
</dbReference>
<dbReference type="AlphaFoldDB" id="A0AAD5Y907"/>
<accession>A0AAD5Y907</accession>
<dbReference type="InterPro" id="IPR043472">
    <property type="entry name" value="Macro_dom-like"/>
</dbReference>
<protein>
    <submittedName>
        <fullName evidence="2">Uncharacterized protein</fullName>
    </submittedName>
</protein>
<sequence>MRRLRRMASNYADRQAISQDTLNRIDTILQQTPEGSLDSEFISEQLPPLDESKNPHFPATKVVVVNSDSFTAARNIRRRRKSVPVPPDPKENASGGSEGKIAVLNLASDAYPAGDG</sequence>
<feature type="region of interest" description="Disordered" evidence="1">
    <location>
        <begin position="75"/>
        <end position="102"/>
    </location>
</feature>